<evidence type="ECO:0000256" key="1">
    <source>
        <dbReference type="SAM" id="Phobius"/>
    </source>
</evidence>
<dbReference type="STRING" id="1210063.GCA_001612665_01157"/>
<organism evidence="2 3">
    <name type="scientific">Nocardia alba</name>
    <dbReference type="NCBI Taxonomy" id="225051"/>
    <lineage>
        <taxon>Bacteria</taxon>
        <taxon>Bacillati</taxon>
        <taxon>Actinomycetota</taxon>
        <taxon>Actinomycetes</taxon>
        <taxon>Mycobacteriales</taxon>
        <taxon>Nocardiaceae</taxon>
        <taxon>Nocardia</taxon>
    </lineage>
</organism>
<comment type="caution">
    <text evidence="2">The sequence shown here is derived from an EMBL/GenBank/DDBJ whole genome shotgun (WGS) entry which is preliminary data.</text>
</comment>
<keyword evidence="1" id="KW-0812">Transmembrane</keyword>
<dbReference type="OrthoDB" id="9803832at2"/>
<feature type="transmembrane region" description="Helical" evidence="1">
    <location>
        <begin position="55"/>
        <end position="73"/>
    </location>
</feature>
<evidence type="ECO:0000313" key="2">
    <source>
        <dbReference type="EMBL" id="TCJ97454.1"/>
    </source>
</evidence>
<dbReference type="AlphaFoldDB" id="A0A4R1FUH6"/>
<dbReference type="EMBL" id="SMFR01000002">
    <property type="protein sequence ID" value="TCJ97454.1"/>
    <property type="molecule type" value="Genomic_DNA"/>
</dbReference>
<proteinExistence type="predicted"/>
<evidence type="ECO:0000313" key="3">
    <source>
        <dbReference type="Proteomes" id="UP000294856"/>
    </source>
</evidence>
<protein>
    <submittedName>
        <fullName evidence="2">Putative membrane protein</fullName>
    </submittedName>
</protein>
<dbReference type="Pfam" id="PF06993">
    <property type="entry name" value="DUF1304"/>
    <property type="match status" value="1"/>
</dbReference>
<keyword evidence="1" id="KW-1133">Transmembrane helix</keyword>
<dbReference type="InterPro" id="IPR009732">
    <property type="entry name" value="DUF1304"/>
</dbReference>
<name>A0A4R1FUH6_9NOCA</name>
<dbReference type="Proteomes" id="UP000294856">
    <property type="component" value="Unassembled WGS sequence"/>
</dbReference>
<gene>
    <name evidence="2" type="ORF">DFR71_3496</name>
</gene>
<feature type="transmembrane region" description="Helical" evidence="1">
    <location>
        <begin position="6"/>
        <end position="25"/>
    </location>
</feature>
<feature type="transmembrane region" description="Helical" evidence="1">
    <location>
        <begin position="79"/>
        <end position="99"/>
    </location>
</feature>
<keyword evidence="1" id="KW-0472">Membrane</keyword>
<reference evidence="2 3" key="1">
    <citation type="submission" date="2019-03" db="EMBL/GenBank/DDBJ databases">
        <title>Genomic Encyclopedia of Type Strains, Phase IV (KMG-IV): sequencing the most valuable type-strain genomes for metagenomic binning, comparative biology and taxonomic classification.</title>
        <authorList>
            <person name="Goeker M."/>
        </authorList>
    </citation>
    <scope>NUCLEOTIDE SEQUENCE [LARGE SCALE GENOMIC DNA]</scope>
    <source>
        <strain evidence="2 3">DSM 44684</strain>
    </source>
</reference>
<accession>A0A4R1FUH6</accession>
<keyword evidence="3" id="KW-1185">Reference proteome</keyword>
<sequence>MTVIGLIFTGVAVLLHGYIFVMESLQWTAARTRATFGISAAQAEATKEMAFNQGFYNLFLAVVAAIGMGFTAFGDKGIGLALVLAGAGSMVAAGVVLLVSSPDKARPALIQLVPPLIGCAALVLARL</sequence>
<dbReference type="RefSeq" id="WP_067446767.1">
    <property type="nucleotide sequence ID" value="NZ_SMFR01000002.1"/>
</dbReference>